<dbReference type="InterPro" id="IPR051220">
    <property type="entry name" value="TFA_Chaperone"/>
</dbReference>
<dbReference type="PANTHER" id="PTHR34413:SF2">
    <property type="entry name" value="PROPHAGE TAIL FIBER ASSEMBLY PROTEIN HOMOLOG TFAE-RELATED"/>
    <property type="match status" value="1"/>
</dbReference>
<evidence type="ECO:0000313" key="1">
    <source>
        <dbReference type="EMBL" id="VYU70222.1"/>
    </source>
</evidence>
<reference evidence="1" key="1">
    <citation type="submission" date="2019-11" db="EMBL/GenBank/DDBJ databases">
        <authorList>
            <person name="Feng L."/>
        </authorList>
    </citation>
    <scope>NUCLEOTIDE SEQUENCE</scope>
    <source>
        <strain evidence="1">PagglomeransLFYP105</strain>
    </source>
</reference>
<dbReference type="EMBL" id="CACRUS010000028">
    <property type="protein sequence ID" value="VYU70222.1"/>
    <property type="molecule type" value="Genomic_DNA"/>
</dbReference>
<sequence>MNYYFSKTTLGFYCDEVNKSTPADAVEISEESYFSLREGQSTGKVIAADEAGNPILVDPPEPTPDALIALAEETRTALMAEANARITPLQDAYELGIDTGEEAELLTRWKRYRVMLNRLDISAAPSIEWPEKPV</sequence>
<dbReference type="InterPro" id="IPR003458">
    <property type="entry name" value="Phage_T4_Gp38_tail_assem"/>
</dbReference>
<protein>
    <submittedName>
        <fullName evidence="1">Caudovirales tail fibre assembly protein</fullName>
    </submittedName>
</protein>
<name>A0A6N3H1K3_ENTAG</name>
<dbReference type="PANTHER" id="PTHR34413">
    <property type="entry name" value="PROPHAGE TAIL FIBER ASSEMBLY PROTEIN HOMOLOG TFAE-RELATED-RELATED"/>
    <property type="match status" value="1"/>
</dbReference>
<accession>A0A6N3H1K3</accession>
<dbReference type="Pfam" id="PF02413">
    <property type="entry name" value="Caudo_TAP"/>
    <property type="match status" value="1"/>
</dbReference>
<organism evidence="1">
    <name type="scientific">Enterobacter agglomerans</name>
    <name type="common">Erwinia herbicola</name>
    <name type="synonym">Pantoea agglomerans</name>
    <dbReference type="NCBI Taxonomy" id="549"/>
    <lineage>
        <taxon>Bacteria</taxon>
        <taxon>Pseudomonadati</taxon>
        <taxon>Pseudomonadota</taxon>
        <taxon>Gammaproteobacteria</taxon>
        <taxon>Enterobacterales</taxon>
        <taxon>Erwiniaceae</taxon>
        <taxon>Pantoea</taxon>
        <taxon>Pantoea agglomerans group</taxon>
    </lineage>
</organism>
<proteinExistence type="predicted"/>
<dbReference type="AlphaFoldDB" id="A0A6N3H1K3"/>
<gene>
    <name evidence="1" type="ORF">PALFYP105_00714</name>
</gene>